<organism evidence="1 2">
    <name type="scientific">Hydatigena taeniaeformis</name>
    <name type="common">Feline tapeworm</name>
    <name type="synonym">Taenia taeniaeformis</name>
    <dbReference type="NCBI Taxonomy" id="6205"/>
    <lineage>
        <taxon>Eukaryota</taxon>
        <taxon>Metazoa</taxon>
        <taxon>Spiralia</taxon>
        <taxon>Lophotrochozoa</taxon>
        <taxon>Platyhelminthes</taxon>
        <taxon>Cestoda</taxon>
        <taxon>Eucestoda</taxon>
        <taxon>Cyclophyllidea</taxon>
        <taxon>Taeniidae</taxon>
        <taxon>Hydatigera</taxon>
    </lineage>
</organism>
<dbReference type="AlphaFoldDB" id="A0A3P7FYR0"/>
<evidence type="ECO:0000313" key="2">
    <source>
        <dbReference type="Proteomes" id="UP000274429"/>
    </source>
</evidence>
<proteinExistence type="predicted"/>
<dbReference type="Proteomes" id="UP000274429">
    <property type="component" value="Unassembled WGS sequence"/>
</dbReference>
<dbReference type="EMBL" id="UYWX01020732">
    <property type="protein sequence ID" value="VDM34009.1"/>
    <property type="molecule type" value="Genomic_DNA"/>
</dbReference>
<evidence type="ECO:0000313" key="1">
    <source>
        <dbReference type="EMBL" id="VDM34009.1"/>
    </source>
</evidence>
<name>A0A3P7FYR0_HYDTA</name>
<sequence length="132" mass="14624">MHSNLRRNGKLCRSKIKYQSYVDKRKPVSGSIFGIRCKLDAEITCSTSFWNNFPLRGSRQAISKAFKQEVTEAASQEVGLSDSTMGVLLPTRVKRGCFSRVVQSSNIKPSGDSFNNSISNPTARFTAAEVEL</sequence>
<reference evidence="1 2" key="1">
    <citation type="submission" date="2018-11" db="EMBL/GenBank/DDBJ databases">
        <authorList>
            <consortium name="Pathogen Informatics"/>
        </authorList>
    </citation>
    <scope>NUCLEOTIDE SEQUENCE [LARGE SCALE GENOMIC DNA]</scope>
</reference>
<accession>A0A3P7FYR0</accession>
<protein>
    <submittedName>
        <fullName evidence="1">Uncharacterized protein</fullName>
    </submittedName>
</protein>
<keyword evidence="2" id="KW-1185">Reference proteome</keyword>
<gene>
    <name evidence="1" type="ORF">TTAC_LOCUS9252</name>
</gene>